<dbReference type="FunFam" id="3.30.160.60:FF:000303">
    <property type="entry name" value="Zinc finger protein 41"/>
    <property type="match status" value="1"/>
</dbReference>
<feature type="domain" description="C2H2-type" evidence="12">
    <location>
        <begin position="1376"/>
        <end position="1403"/>
    </location>
</feature>
<protein>
    <recommendedName>
        <fullName evidence="12">C2H2-type domain-containing protein</fullName>
    </recommendedName>
</protein>
<feature type="domain" description="C2H2-type" evidence="12">
    <location>
        <begin position="182"/>
        <end position="209"/>
    </location>
</feature>
<keyword evidence="5 11" id="KW-0863">Zinc-finger</keyword>
<feature type="domain" description="C2H2-type" evidence="12">
    <location>
        <begin position="571"/>
        <end position="598"/>
    </location>
</feature>
<dbReference type="GO" id="GO:0000122">
    <property type="term" value="P:negative regulation of transcription by RNA polymerase II"/>
    <property type="evidence" value="ECO:0007669"/>
    <property type="project" value="UniProtKB-ARBA"/>
</dbReference>
<dbReference type="Gene3D" id="3.30.160.60">
    <property type="entry name" value="Classic Zinc Finger"/>
    <property type="match status" value="20"/>
</dbReference>
<evidence type="ECO:0000256" key="6">
    <source>
        <dbReference type="ARBA" id="ARBA00022833"/>
    </source>
</evidence>
<feature type="domain" description="C2H2-type" evidence="12">
    <location>
        <begin position="1208"/>
        <end position="1235"/>
    </location>
</feature>
<feature type="domain" description="C2H2-type" evidence="12">
    <location>
        <begin position="210"/>
        <end position="237"/>
    </location>
</feature>
<keyword evidence="3" id="KW-0479">Metal-binding</keyword>
<dbReference type="InterPro" id="IPR036236">
    <property type="entry name" value="Znf_C2H2_sf"/>
</dbReference>
<feature type="domain" description="C2H2-type" evidence="12">
    <location>
        <begin position="1264"/>
        <end position="1291"/>
    </location>
</feature>
<dbReference type="PANTHER" id="PTHR24409">
    <property type="entry name" value="ZINC FINGER PROTEIN 142"/>
    <property type="match status" value="1"/>
</dbReference>
<dbReference type="Proteomes" id="UP000694580">
    <property type="component" value="Chromosome 3"/>
</dbReference>
<comment type="similarity">
    <text evidence="2">Belongs to the krueppel C2H2-type zinc-finger protein family.</text>
</comment>
<feature type="domain" description="C2H2-type" evidence="12">
    <location>
        <begin position="543"/>
        <end position="570"/>
    </location>
</feature>
<feature type="domain" description="C2H2-type" evidence="12">
    <location>
        <begin position="350"/>
        <end position="377"/>
    </location>
</feature>
<feature type="domain" description="C2H2-type" evidence="12">
    <location>
        <begin position="266"/>
        <end position="293"/>
    </location>
</feature>
<proteinExistence type="inferred from homology"/>
<dbReference type="Ensembl" id="ENSDCDT00010002430.1">
    <property type="protein sequence ID" value="ENSDCDP00010002338.1"/>
    <property type="gene ID" value="ENSDCDG00010001144.1"/>
</dbReference>
<dbReference type="GO" id="GO:0000981">
    <property type="term" value="F:DNA-binding transcription factor activity, RNA polymerase II-specific"/>
    <property type="evidence" value="ECO:0007669"/>
    <property type="project" value="TreeGrafter"/>
</dbReference>
<keyword evidence="6" id="KW-0862">Zinc</keyword>
<evidence type="ECO:0000256" key="11">
    <source>
        <dbReference type="PROSITE-ProRule" id="PRU00042"/>
    </source>
</evidence>
<dbReference type="FunFam" id="3.30.160.60:FF:002005">
    <property type="entry name" value="Zinc finger protein 200"/>
    <property type="match status" value="2"/>
</dbReference>
<keyword evidence="10" id="KW-0539">Nucleus</keyword>
<dbReference type="GO" id="GO:0005634">
    <property type="term" value="C:nucleus"/>
    <property type="evidence" value="ECO:0007669"/>
    <property type="project" value="UniProtKB-SubCell"/>
</dbReference>
<feature type="domain" description="C2H2-type" evidence="12">
    <location>
        <begin position="1320"/>
        <end position="1347"/>
    </location>
</feature>
<reference evidence="13" key="3">
    <citation type="submission" date="2025-09" db="UniProtKB">
        <authorList>
            <consortium name="Ensembl"/>
        </authorList>
    </citation>
    <scope>IDENTIFICATION</scope>
</reference>
<keyword evidence="4" id="KW-0677">Repeat</keyword>
<sequence>MDPSPSPLPADLRSLDQNNVRVKVEVSPADTITSLTSGETLEPAGIVVKEELEDEGYSENESKSVEERCKKETEENVHQLNNSVSSIKQVIDFKEKPYHCAECGRSFTYLSQLKKHQRTHTGEKPYQCEQCTKRFALLETLKIHQRTHTGEKPYRCEQCGKSFTQAFGLKIHQRTHTGEKPYQCVQCGESFTYLSQLKKHERTHTGEKPHQCEQCGKSFALSATLKIHQRIHTGEKPYRCEQCGKSFTQAFGLKIHQRIHTGEKPYQCEQCGKSFARKTYLRQHKNIHIGEKAYRCEECGKSFAEAGILKIHQRIHTGEKPYQCEQCGKSFARKTYLRQHKNIHIGEKAYRCEECGKSFAEARTLKIHKRIHTGEKPFQCVQCGKGFTRASCLKRHKKTHNGEKPLKSVQCGTGFTKSSLKLHKRIRTGLTLTQCEKRFRQKSVLKLHQRTLCSERFRTLGNLKHHQHVHTVEKAYKYTERVEKLEVTVIDEKKDLDAVMPLEERWKEETKEKFYQFSICENTSRQVKILETQQRNHSGGKSYQCGQCGTSFSDAAYLKIHQRIHTGEKPYQCTLCSKYFTTLGPFKCHQCEHTDEKLYKCIAVVELKKSDIITPMYCGEILETRRTDVKKELDDYMYSGLKMDPSLSLLPAHLRSVDQSNTHVKTEISPYTITSLNCGKIREPAGIVVKEEMEDEYSGPKMDPSLCLLPAHLRSVDQSNTHVKTEISPYTITSLNCGKVREPAGIVVKEEMEYEYSGPKMDPSLSLLPAHLRSVDQSYTHVKTEISPYTITSLNCGKILEPAGIVVKEEMEDEYSGLKMDPSLSLLPAHLRSVDQSNTHVKTEISPYTITSLNCGKIREPAGIVVKEEMEYEYSGPNMEPGLSLLPAHLRRVDQSNTHVKTEISPYTITSLNCGKIWEPAGIVVKEEMEYEYSGPKMDPSLSLLPAHLRSVDQSNTDVKTEISPDTITSLNCGKILEPAGIVVKEEMEDEYSGLKMDPSLSLLPAHLRSVDQSNTHVKTEISPYTITSLNCGKIREPAGIVVKEEMEDEYSGLKMEPGLSLLPAHLRSVDQSNTHVKTEISPYTITSLNCGKIREPAGIVVKEEMEYEYSGPKMDPSLSLLPAHLRSVDQSNTHVKTEISPYTITSLNCGKIREPAGIVVKEEMEDEYSEISSETITSLNCGKTVEPAEIVVTVEMDDEDSSETGTYRCLRSGKSYKEQEGLKRHMRIHSGPRRAWCEECGKSFPNAAHLRIHQRTHTGEKPFKCDECGKGFAQASSLKTHKRIHSGEKPYKCEECGKSFSVASYLKIHMVTHTEERPFNCEECGKCFAKASGLKLHKMTHTAERPYKCEECGRGFTQSSCLKRHMIGHTGDKPNHCRVCSKYFASKNKLKFHQLEHIQEKPQFYRSGLSGLVWSKSFRK</sequence>
<feature type="domain" description="C2H2-type" evidence="12">
    <location>
        <begin position="378"/>
        <end position="405"/>
    </location>
</feature>
<dbReference type="FunFam" id="3.30.160.60:FF:000755">
    <property type="entry name" value="zinc finger protein 174"/>
    <property type="match status" value="1"/>
</dbReference>
<reference evidence="13" key="2">
    <citation type="submission" date="2025-08" db="UniProtKB">
        <authorList>
            <consortium name="Ensembl"/>
        </authorList>
    </citation>
    <scope>IDENTIFICATION</scope>
</reference>
<dbReference type="FunFam" id="3.30.160.60:FF:002370">
    <property type="match status" value="1"/>
</dbReference>
<feature type="domain" description="C2H2-type" evidence="12">
    <location>
        <begin position="294"/>
        <end position="321"/>
    </location>
</feature>
<dbReference type="FunFam" id="3.30.160.60:FF:000912">
    <property type="entry name" value="Zinc finger protein 660"/>
    <property type="match status" value="1"/>
</dbReference>
<comment type="subcellular location">
    <subcellularLocation>
        <location evidence="1">Nucleus</location>
    </subcellularLocation>
</comment>
<dbReference type="FunFam" id="3.30.160.60:FF:002343">
    <property type="entry name" value="Zinc finger protein 33A"/>
    <property type="match status" value="6"/>
</dbReference>
<dbReference type="GO" id="GO:0045596">
    <property type="term" value="P:negative regulation of cell differentiation"/>
    <property type="evidence" value="ECO:0007669"/>
    <property type="project" value="UniProtKB-ARBA"/>
</dbReference>
<dbReference type="GeneTree" id="ENSGT01030000234576"/>
<feature type="domain" description="C2H2-type" evidence="12">
    <location>
        <begin position="238"/>
        <end position="265"/>
    </location>
</feature>
<dbReference type="FunFam" id="3.30.160.60:FF:001498">
    <property type="entry name" value="Zinc finger protein 404"/>
    <property type="match status" value="1"/>
</dbReference>
<evidence type="ECO:0000256" key="5">
    <source>
        <dbReference type="ARBA" id="ARBA00022771"/>
    </source>
</evidence>
<feature type="domain" description="C2H2-type" evidence="12">
    <location>
        <begin position="98"/>
        <end position="125"/>
    </location>
</feature>
<organism evidence="13 14">
    <name type="scientific">Denticeps clupeoides</name>
    <name type="common">denticle herring</name>
    <dbReference type="NCBI Taxonomy" id="299321"/>
    <lineage>
        <taxon>Eukaryota</taxon>
        <taxon>Metazoa</taxon>
        <taxon>Chordata</taxon>
        <taxon>Craniata</taxon>
        <taxon>Vertebrata</taxon>
        <taxon>Euteleostomi</taxon>
        <taxon>Actinopterygii</taxon>
        <taxon>Neopterygii</taxon>
        <taxon>Teleostei</taxon>
        <taxon>Clupei</taxon>
        <taxon>Clupeiformes</taxon>
        <taxon>Denticipitoidei</taxon>
        <taxon>Denticipitidae</taxon>
        <taxon>Denticeps</taxon>
    </lineage>
</organism>
<evidence type="ECO:0000256" key="3">
    <source>
        <dbReference type="ARBA" id="ARBA00022723"/>
    </source>
</evidence>
<dbReference type="PROSITE" id="PS50157">
    <property type="entry name" value="ZINC_FINGER_C2H2_2"/>
    <property type="match status" value="21"/>
</dbReference>
<reference evidence="13 14" key="1">
    <citation type="submission" date="2020-06" db="EMBL/GenBank/DDBJ databases">
        <authorList>
            <consortium name="Wellcome Sanger Institute Data Sharing"/>
        </authorList>
    </citation>
    <scope>NUCLEOTIDE SEQUENCE [LARGE SCALE GENOMIC DNA]</scope>
</reference>
<dbReference type="FunFam" id="3.30.160.60:FF:000446">
    <property type="entry name" value="Zinc finger protein"/>
    <property type="match status" value="1"/>
</dbReference>
<dbReference type="FunFam" id="3.30.160.60:FF:000189">
    <property type="entry name" value="zinc finger protein 133 isoform X1"/>
    <property type="match status" value="1"/>
</dbReference>
<evidence type="ECO:0000256" key="1">
    <source>
        <dbReference type="ARBA" id="ARBA00004123"/>
    </source>
</evidence>
<feature type="domain" description="C2H2-type" evidence="12">
    <location>
        <begin position="322"/>
        <end position="349"/>
    </location>
</feature>
<dbReference type="SUPFAM" id="SSF57667">
    <property type="entry name" value="beta-beta-alpha zinc fingers"/>
    <property type="match status" value="12"/>
</dbReference>
<evidence type="ECO:0000256" key="8">
    <source>
        <dbReference type="ARBA" id="ARBA00023125"/>
    </source>
</evidence>
<feature type="domain" description="C2H2-type" evidence="12">
    <location>
        <begin position="154"/>
        <end position="181"/>
    </location>
</feature>
<evidence type="ECO:0000256" key="2">
    <source>
        <dbReference type="ARBA" id="ARBA00006991"/>
    </source>
</evidence>
<keyword evidence="8" id="KW-0238">DNA-binding</keyword>
<feature type="domain" description="C2H2-type" evidence="12">
    <location>
        <begin position="1292"/>
        <end position="1319"/>
    </location>
</feature>
<feature type="domain" description="C2H2-type" evidence="12">
    <location>
        <begin position="1236"/>
        <end position="1263"/>
    </location>
</feature>
<evidence type="ECO:0000256" key="10">
    <source>
        <dbReference type="ARBA" id="ARBA00023242"/>
    </source>
</evidence>
<dbReference type="PANTHER" id="PTHR24409:SF331">
    <property type="entry name" value="ZINC FINGER PROTEIN 322A"/>
    <property type="match status" value="1"/>
</dbReference>
<keyword evidence="9" id="KW-0804">Transcription</keyword>
<evidence type="ECO:0000256" key="9">
    <source>
        <dbReference type="ARBA" id="ARBA00023163"/>
    </source>
</evidence>
<feature type="domain" description="C2H2-type" evidence="12">
    <location>
        <begin position="126"/>
        <end position="153"/>
    </location>
</feature>
<dbReference type="FunFam" id="3.30.160.60:FF:000624">
    <property type="entry name" value="zinc finger protein 697"/>
    <property type="match status" value="1"/>
</dbReference>
<dbReference type="PROSITE" id="PS00028">
    <property type="entry name" value="ZINC_FINGER_C2H2_1"/>
    <property type="match status" value="19"/>
</dbReference>
<name>A0AAY3ZYZ4_9TELE</name>
<dbReference type="GO" id="GO:0008270">
    <property type="term" value="F:zinc ion binding"/>
    <property type="evidence" value="ECO:0007669"/>
    <property type="project" value="UniProtKB-KW"/>
</dbReference>
<dbReference type="FunFam" id="3.30.160.60:FF:000358">
    <property type="entry name" value="zinc finger protein 24"/>
    <property type="match status" value="1"/>
</dbReference>
<feature type="domain" description="C2H2-type" evidence="12">
    <location>
        <begin position="448"/>
        <end position="475"/>
    </location>
</feature>
<accession>A0AAY3ZYZ4</accession>
<evidence type="ECO:0000259" key="12">
    <source>
        <dbReference type="PROSITE" id="PS50157"/>
    </source>
</evidence>
<evidence type="ECO:0000256" key="4">
    <source>
        <dbReference type="ARBA" id="ARBA00022737"/>
    </source>
</evidence>
<evidence type="ECO:0000313" key="13">
    <source>
        <dbReference type="Ensembl" id="ENSDCDP00010002338.1"/>
    </source>
</evidence>
<dbReference type="SMART" id="SM00355">
    <property type="entry name" value="ZnF_C2H2"/>
    <property type="match status" value="21"/>
</dbReference>
<dbReference type="Pfam" id="PF00096">
    <property type="entry name" value="zf-C2H2"/>
    <property type="match status" value="17"/>
</dbReference>
<keyword evidence="7" id="KW-0805">Transcription regulation</keyword>
<dbReference type="GO" id="GO:0000977">
    <property type="term" value="F:RNA polymerase II transcription regulatory region sequence-specific DNA binding"/>
    <property type="evidence" value="ECO:0007669"/>
    <property type="project" value="TreeGrafter"/>
</dbReference>
<gene>
    <name evidence="13" type="primary">ZFP82</name>
</gene>
<evidence type="ECO:0000313" key="14">
    <source>
        <dbReference type="Proteomes" id="UP000694580"/>
    </source>
</evidence>
<evidence type="ECO:0000256" key="7">
    <source>
        <dbReference type="ARBA" id="ARBA00023015"/>
    </source>
</evidence>
<keyword evidence="14" id="KW-1185">Reference proteome</keyword>
<feature type="domain" description="C2H2-type" evidence="12">
    <location>
        <begin position="1348"/>
        <end position="1375"/>
    </location>
</feature>
<dbReference type="InterPro" id="IPR013087">
    <property type="entry name" value="Znf_C2H2_type"/>
</dbReference>